<sequence>MNNETLMLRDILAERGLRSRNLEKFIRGLELFFVGKR</sequence>
<proteinExistence type="predicted"/>
<reference evidence="1 2" key="1">
    <citation type="journal article" date="2011" name="J. Bacteriol.">
        <title>Complete genome sequence of the hyperthermophilic, piezophilic, heterotrophic, and carboxydotrophic archaeon Thermococcus barophilus MP.</title>
        <authorList>
            <person name="Vannier P."/>
            <person name="Marteinsson V.T."/>
            <person name="Fridjonsson O.H."/>
            <person name="Oger P."/>
            <person name="Jebbar M."/>
        </authorList>
    </citation>
    <scope>NUCLEOTIDE SEQUENCE [LARGE SCALE GENOMIC DNA]</scope>
    <source>
        <strain evidence="2">DSM 11836 / MP</strain>
    </source>
</reference>
<dbReference type="PATRIC" id="fig|391623.17.peg.2213"/>
<dbReference type="AlphaFoldDB" id="F0LN53"/>
<keyword evidence="2" id="KW-1185">Reference proteome</keyword>
<dbReference type="Proteomes" id="UP000007478">
    <property type="component" value="Plasmid pTBMP1"/>
</dbReference>
<keyword evidence="1" id="KW-0614">Plasmid</keyword>
<dbReference type="EMBL" id="CP002373">
    <property type="protein sequence ID" value="ADT85192.1"/>
    <property type="molecule type" value="Genomic_DNA"/>
</dbReference>
<protein>
    <submittedName>
        <fullName evidence="1">Uncharacterized protein</fullName>
    </submittedName>
</protein>
<gene>
    <name evidence="1" type="ordered locus">TERMP_02219</name>
</gene>
<geneLocation type="plasmid" evidence="1 2">
    <name>pTBMP1</name>
</geneLocation>
<dbReference type="KEGG" id="tba:TERMP_02219"/>
<organism evidence="1 2">
    <name type="scientific">Thermococcus barophilus (strain DSM 11836 / MP)</name>
    <dbReference type="NCBI Taxonomy" id="391623"/>
    <lineage>
        <taxon>Archaea</taxon>
        <taxon>Methanobacteriati</taxon>
        <taxon>Methanobacteriota</taxon>
        <taxon>Thermococci</taxon>
        <taxon>Thermococcales</taxon>
        <taxon>Thermococcaceae</taxon>
        <taxon>Thermococcus</taxon>
    </lineage>
</organism>
<dbReference type="HOGENOM" id="CLU_3338673_0_0_2"/>
<accession>F0LN53</accession>
<evidence type="ECO:0000313" key="1">
    <source>
        <dbReference type="EMBL" id="ADT85192.1"/>
    </source>
</evidence>
<evidence type="ECO:0000313" key="2">
    <source>
        <dbReference type="Proteomes" id="UP000007478"/>
    </source>
</evidence>
<name>F0LN53_THEBM</name>